<reference evidence="8 9" key="1">
    <citation type="journal article" date="2016" name="Nat. Commun.">
        <title>Thousands of microbial genomes shed light on interconnected biogeochemical processes in an aquifer system.</title>
        <authorList>
            <person name="Anantharaman K."/>
            <person name="Brown C.T."/>
            <person name="Hug L.A."/>
            <person name="Sharon I."/>
            <person name="Castelle C.J."/>
            <person name="Probst A.J."/>
            <person name="Thomas B.C."/>
            <person name="Singh A."/>
            <person name="Wilkins M.J."/>
            <person name="Karaoz U."/>
            <person name="Brodie E.L."/>
            <person name="Williams K.H."/>
            <person name="Hubbard S.S."/>
            <person name="Banfield J.F."/>
        </authorList>
    </citation>
    <scope>NUCLEOTIDE SEQUENCE [LARGE SCALE GENOMIC DNA]</scope>
</reference>
<dbReference type="AlphaFoldDB" id="A0A1F4VDW2"/>
<evidence type="ECO:0000256" key="3">
    <source>
        <dbReference type="ARBA" id="ARBA00023125"/>
    </source>
</evidence>
<keyword evidence="1 6" id="KW-0963">Cytoplasm</keyword>
<keyword evidence="8" id="KW-0378">Hydrolase</keyword>
<keyword evidence="4 6" id="KW-0233">DNA recombination</keyword>
<evidence type="ECO:0000256" key="1">
    <source>
        <dbReference type="ARBA" id="ARBA00022490"/>
    </source>
</evidence>
<comment type="similarity">
    <text evidence="6">Belongs to the RuvA family.</text>
</comment>
<dbReference type="GO" id="GO:0009379">
    <property type="term" value="C:Holliday junction helicase complex"/>
    <property type="evidence" value="ECO:0007669"/>
    <property type="project" value="InterPro"/>
</dbReference>
<evidence type="ECO:0000256" key="5">
    <source>
        <dbReference type="ARBA" id="ARBA00023204"/>
    </source>
</evidence>
<proteinExistence type="inferred from homology"/>
<dbReference type="GO" id="GO:0009378">
    <property type="term" value="F:four-way junction helicase activity"/>
    <property type="evidence" value="ECO:0007669"/>
    <property type="project" value="InterPro"/>
</dbReference>
<keyword evidence="3 6" id="KW-0238">DNA-binding</keyword>
<dbReference type="SUPFAM" id="SSF47781">
    <property type="entry name" value="RuvA domain 2-like"/>
    <property type="match status" value="1"/>
</dbReference>
<dbReference type="InterPro" id="IPR003583">
    <property type="entry name" value="Hlx-hairpin-Hlx_DNA-bd_motif"/>
</dbReference>
<comment type="domain">
    <text evidence="6">Has three domains with a flexible linker between the domains II and III and assumes an 'L' shape. Domain III is highly mobile and contacts RuvB.</text>
</comment>
<keyword evidence="5 6" id="KW-0234">DNA repair</keyword>
<feature type="domain" description="Helix-hairpin-helix DNA-binding motif class 1" evidence="7">
    <location>
        <begin position="107"/>
        <end position="126"/>
    </location>
</feature>
<feature type="region of interest" description="Domain II" evidence="6">
    <location>
        <begin position="64"/>
        <end position="141"/>
    </location>
</feature>
<dbReference type="InterPro" id="IPR011114">
    <property type="entry name" value="RuvA_C"/>
</dbReference>
<dbReference type="SMART" id="SM00278">
    <property type="entry name" value="HhH1"/>
    <property type="match status" value="2"/>
</dbReference>
<dbReference type="EMBL" id="MEVI01000002">
    <property type="protein sequence ID" value="OGC55359.1"/>
    <property type="molecule type" value="Genomic_DNA"/>
</dbReference>
<dbReference type="CDD" id="cd14332">
    <property type="entry name" value="UBA_RuvA_C"/>
    <property type="match status" value="1"/>
</dbReference>
<dbReference type="GO" id="GO:0048476">
    <property type="term" value="C:Holliday junction resolvase complex"/>
    <property type="evidence" value="ECO:0007669"/>
    <property type="project" value="UniProtKB-UniRule"/>
</dbReference>
<dbReference type="NCBIfam" id="TIGR00084">
    <property type="entry name" value="ruvA"/>
    <property type="match status" value="1"/>
</dbReference>
<comment type="caution">
    <text evidence="8">The sequence shown here is derived from an EMBL/GenBank/DDBJ whole genome shotgun (WGS) entry which is preliminary data.</text>
</comment>
<accession>A0A1F4VDW2</accession>
<keyword evidence="8" id="KW-0347">Helicase</keyword>
<keyword evidence="8" id="KW-0547">Nucleotide-binding</keyword>
<comment type="caution">
    <text evidence="6">Lacks conserved residue(s) required for the propagation of feature annotation.</text>
</comment>
<evidence type="ECO:0000259" key="7">
    <source>
        <dbReference type="SMART" id="SM00278"/>
    </source>
</evidence>
<evidence type="ECO:0000313" key="8">
    <source>
        <dbReference type="EMBL" id="OGC55359.1"/>
    </source>
</evidence>
<dbReference type="InterPro" id="IPR010994">
    <property type="entry name" value="RuvA_2-like"/>
</dbReference>
<keyword evidence="8" id="KW-0067">ATP-binding</keyword>
<dbReference type="InterPro" id="IPR000085">
    <property type="entry name" value="RuvA"/>
</dbReference>
<dbReference type="Gene3D" id="2.40.50.140">
    <property type="entry name" value="Nucleic acid-binding proteins"/>
    <property type="match status" value="1"/>
</dbReference>
<organism evidence="8 9">
    <name type="scientific">candidate division WWE3 bacterium RIFCSPLOWO2_01_FULL_41_18</name>
    <dbReference type="NCBI Taxonomy" id="1802625"/>
    <lineage>
        <taxon>Bacteria</taxon>
        <taxon>Katanobacteria</taxon>
    </lineage>
</organism>
<comment type="function">
    <text evidence="6">The RuvA-RuvB-RuvC complex processes Holliday junction (HJ) DNA during genetic recombination and DNA repair, while the RuvA-RuvB complex plays an important role in the rescue of blocked DNA replication forks via replication fork reversal (RFR). RuvA specifically binds to HJ cruciform DNA, conferring on it an open structure. The RuvB hexamer acts as an ATP-dependent pump, pulling dsDNA into and through the RuvAB complex. HJ branch migration allows RuvC to scan DNA until it finds its consensus sequence, where it cleaves and resolves the cruciform DNA.</text>
</comment>
<dbReference type="InterPro" id="IPR012340">
    <property type="entry name" value="NA-bd_OB-fold"/>
</dbReference>
<dbReference type="SUPFAM" id="SSF50249">
    <property type="entry name" value="Nucleic acid-binding proteins"/>
    <property type="match status" value="1"/>
</dbReference>
<dbReference type="Pfam" id="PF01330">
    <property type="entry name" value="RuvA_N"/>
    <property type="match status" value="1"/>
</dbReference>
<dbReference type="InterPro" id="IPR013849">
    <property type="entry name" value="DNA_helicase_Holl-junc_RuvA_I"/>
</dbReference>
<comment type="subunit">
    <text evidence="6">Homotetramer. Forms an RuvA(8)-RuvB(12)-Holliday junction (HJ) complex. HJ DNA is sandwiched between 2 RuvA tetramers; dsDNA enters through RuvA and exits via RuvB. An RuvB hexamer assembles on each DNA strand where it exits the tetramer. Each RuvB hexamer is contacted by two RuvA subunits (via domain III) on 2 adjacent RuvB subunits; this complex drives branch migration. In the full resolvosome a probable DNA-RuvA(4)-RuvB(12)-RuvC(2) complex forms which resolves the HJ.</text>
</comment>
<dbReference type="Pfam" id="PF14520">
    <property type="entry name" value="HHH_5"/>
    <property type="match status" value="1"/>
</dbReference>
<feature type="region of interest" description="Domain III" evidence="6">
    <location>
        <begin position="146"/>
        <end position="193"/>
    </location>
</feature>
<evidence type="ECO:0000256" key="4">
    <source>
        <dbReference type="ARBA" id="ARBA00023172"/>
    </source>
</evidence>
<dbReference type="HAMAP" id="MF_00031">
    <property type="entry name" value="DNA_HJ_migration_RuvA"/>
    <property type="match status" value="1"/>
</dbReference>
<dbReference type="GO" id="GO:0005524">
    <property type="term" value="F:ATP binding"/>
    <property type="evidence" value="ECO:0007669"/>
    <property type="project" value="InterPro"/>
</dbReference>
<dbReference type="Gene3D" id="1.10.150.20">
    <property type="entry name" value="5' to 3' exonuclease, C-terminal subdomain"/>
    <property type="match status" value="1"/>
</dbReference>
<name>A0A1F4VDW2_UNCKA</name>
<dbReference type="GO" id="GO:0000400">
    <property type="term" value="F:four-way junction DNA binding"/>
    <property type="evidence" value="ECO:0007669"/>
    <property type="project" value="UniProtKB-UniRule"/>
</dbReference>
<gene>
    <name evidence="6" type="primary">ruvA</name>
    <name evidence="8" type="ORF">A3A78_00135</name>
</gene>
<protein>
    <recommendedName>
        <fullName evidence="6">Holliday junction branch migration complex subunit RuvA</fullName>
    </recommendedName>
</protein>
<dbReference type="Proteomes" id="UP000176504">
    <property type="component" value="Unassembled WGS sequence"/>
</dbReference>
<sequence length="193" mass="21430">MIGYLKGKTVKLDDTSVIVDVNGVGYKVFLLSNTISTLTNNSINEFYVHTHVKEDQLSLFAFLKHDELKIFQLLLEVSGVGPKTALTILSSLKYEELISAIQKAKVGEFTKISGIGKKLAQKIILELQNKTGKVSDLDLSIGSSDNELIETLLNLGFTKKEASNMTLGIDKDLPLEQKVKISLKKVNEKKRNY</sequence>
<dbReference type="GO" id="GO:0006281">
    <property type="term" value="P:DNA repair"/>
    <property type="evidence" value="ECO:0007669"/>
    <property type="project" value="UniProtKB-UniRule"/>
</dbReference>
<evidence type="ECO:0000256" key="2">
    <source>
        <dbReference type="ARBA" id="ARBA00022763"/>
    </source>
</evidence>
<keyword evidence="2 6" id="KW-0227">DNA damage</keyword>
<comment type="subcellular location">
    <subcellularLocation>
        <location evidence="6">Cytoplasm</location>
    </subcellularLocation>
</comment>
<feature type="domain" description="Helix-hairpin-helix DNA-binding motif class 1" evidence="7">
    <location>
        <begin position="72"/>
        <end position="91"/>
    </location>
</feature>
<dbReference type="GO" id="GO:0006310">
    <property type="term" value="P:DNA recombination"/>
    <property type="evidence" value="ECO:0007669"/>
    <property type="project" value="UniProtKB-UniRule"/>
</dbReference>
<dbReference type="GO" id="GO:0005737">
    <property type="term" value="C:cytoplasm"/>
    <property type="evidence" value="ECO:0007669"/>
    <property type="project" value="UniProtKB-SubCell"/>
</dbReference>
<evidence type="ECO:0000313" key="9">
    <source>
        <dbReference type="Proteomes" id="UP000176504"/>
    </source>
</evidence>
<evidence type="ECO:0000256" key="6">
    <source>
        <dbReference type="HAMAP-Rule" id="MF_00031"/>
    </source>
</evidence>